<feature type="region of interest" description="Disordered" evidence="2">
    <location>
        <begin position="771"/>
        <end position="872"/>
    </location>
</feature>
<feature type="coiled-coil region" evidence="1">
    <location>
        <begin position="565"/>
        <end position="742"/>
    </location>
</feature>
<accession>A0A9W8B1X7</accession>
<dbReference type="GO" id="GO:0016020">
    <property type="term" value="C:membrane"/>
    <property type="evidence" value="ECO:0007669"/>
    <property type="project" value="TreeGrafter"/>
</dbReference>
<organism evidence="4 5">
    <name type="scientific">Dispira parvispora</name>
    <dbReference type="NCBI Taxonomy" id="1520584"/>
    <lineage>
        <taxon>Eukaryota</taxon>
        <taxon>Fungi</taxon>
        <taxon>Fungi incertae sedis</taxon>
        <taxon>Zoopagomycota</taxon>
        <taxon>Kickxellomycotina</taxon>
        <taxon>Dimargaritomycetes</taxon>
        <taxon>Dimargaritales</taxon>
        <taxon>Dimargaritaceae</taxon>
        <taxon>Dispira</taxon>
    </lineage>
</organism>
<keyword evidence="1" id="KW-0175">Coiled coil</keyword>
<keyword evidence="5" id="KW-1185">Reference proteome</keyword>
<feature type="domain" description="Protein phosphatase 1 regulatory subunit 21 N-terminal" evidence="3">
    <location>
        <begin position="38"/>
        <end position="191"/>
    </location>
</feature>
<dbReference type="Proteomes" id="UP001150925">
    <property type="component" value="Unassembled WGS sequence"/>
</dbReference>
<dbReference type="InterPro" id="IPR040024">
    <property type="entry name" value="PPP1R21"/>
</dbReference>
<dbReference type="Pfam" id="PF21636">
    <property type="entry name" value="PPP1R21_C"/>
    <property type="match status" value="1"/>
</dbReference>
<feature type="compositionally biased region" description="Basic and acidic residues" evidence="2">
    <location>
        <begin position="165"/>
        <end position="174"/>
    </location>
</feature>
<dbReference type="InterPro" id="IPR019343">
    <property type="entry name" value="PPP1R21_N"/>
</dbReference>
<dbReference type="PANTHER" id="PTHR21448">
    <property type="entry name" value="SMOOTH MUSCLE MYOSIN HEAVY CHAIN-RELATED"/>
    <property type="match status" value="1"/>
</dbReference>
<comment type="caution">
    <text evidence="4">The sequence shown here is derived from an EMBL/GenBank/DDBJ whole genome shotgun (WGS) entry which is preliminary data.</text>
</comment>
<gene>
    <name evidence="4" type="ORF">IWQ62_000150</name>
</gene>
<feature type="region of interest" description="Disordered" evidence="2">
    <location>
        <begin position="882"/>
        <end position="901"/>
    </location>
</feature>
<dbReference type="Pfam" id="PF10205">
    <property type="entry name" value="KLRAQ"/>
    <property type="match status" value="1"/>
</dbReference>
<dbReference type="InterPro" id="IPR049372">
    <property type="entry name" value="PPP1R21_C"/>
</dbReference>
<dbReference type="SMART" id="SM01254">
    <property type="entry name" value="KLRAQ"/>
    <property type="match status" value="1"/>
</dbReference>
<name>A0A9W8B1X7_9FUNG</name>
<evidence type="ECO:0000256" key="1">
    <source>
        <dbReference type="SAM" id="Coils"/>
    </source>
</evidence>
<feature type="region of interest" description="Disordered" evidence="2">
    <location>
        <begin position="100"/>
        <end position="177"/>
    </location>
</feature>
<evidence type="ECO:0000313" key="5">
    <source>
        <dbReference type="Proteomes" id="UP001150925"/>
    </source>
</evidence>
<feature type="compositionally biased region" description="Polar residues" evidence="2">
    <location>
        <begin position="799"/>
        <end position="853"/>
    </location>
</feature>
<reference evidence="4" key="1">
    <citation type="submission" date="2022-07" db="EMBL/GenBank/DDBJ databases">
        <title>Phylogenomic reconstructions and comparative analyses of Kickxellomycotina fungi.</title>
        <authorList>
            <person name="Reynolds N.K."/>
            <person name="Stajich J.E."/>
            <person name="Barry K."/>
            <person name="Grigoriev I.V."/>
            <person name="Crous P."/>
            <person name="Smith M.E."/>
        </authorList>
    </citation>
    <scope>NUCLEOTIDE SEQUENCE</scope>
    <source>
        <strain evidence="4">RSA 1196</strain>
    </source>
</reference>
<protein>
    <recommendedName>
        <fullName evidence="3">Protein phosphatase 1 regulatory subunit 21 N-terminal domain-containing protein</fullName>
    </recommendedName>
</protein>
<feature type="compositionally biased region" description="Polar residues" evidence="2">
    <location>
        <begin position="775"/>
        <end position="791"/>
    </location>
</feature>
<dbReference type="EMBL" id="JANBPY010000005">
    <property type="protein sequence ID" value="KAJ1970111.1"/>
    <property type="molecule type" value="Genomic_DNA"/>
</dbReference>
<dbReference type="PANTHER" id="PTHR21448:SF0">
    <property type="entry name" value="PROTEIN PHOSPHATASE 1 REGULATORY SUBUNIT 21"/>
    <property type="match status" value="1"/>
</dbReference>
<feature type="compositionally biased region" description="Basic and acidic residues" evidence="2">
    <location>
        <begin position="110"/>
        <end position="119"/>
    </location>
</feature>
<evidence type="ECO:0000259" key="3">
    <source>
        <dbReference type="SMART" id="SM01254"/>
    </source>
</evidence>
<evidence type="ECO:0000313" key="4">
    <source>
        <dbReference type="EMBL" id="KAJ1970111.1"/>
    </source>
</evidence>
<dbReference type="GO" id="GO:0005769">
    <property type="term" value="C:early endosome"/>
    <property type="evidence" value="ECO:0007669"/>
    <property type="project" value="TreeGrafter"/>
</dbReference>
<sequence length="1003" mass="114234">MAQSNNDSIQDLTIHSSTHSGLPSSDTAPIDSIAHKYQKLINEYSRIKAQNTVLKQAIVHSQKKVEQITHTLETQRKTCQELEHDRESLVFNNRRLTKRLDMIQQGEGSRSYETEDKRKGSLSPSSRPASVVFPLTNDSPQRSGESSGSGWLSMVTRSGTSPLLGRRESLRDKSQQLSSTREALEAISAELQAKITENETLYNQLEENRSTHQAELSKLQQAVQTLEQDKVKFQAQLQHTEDADRPKLKQYQKRLTELTANLDNLKVSHEQLRTLLACTRRDWQYARSRLVFTQAFTGHFIQVASQSVRQVNQFNARVTDFSTMVRKHCLETIQTLKQAWDTLRQQLARSTTHIQPELTHKHELLMQECVELLCRSMYTLPISYRPTLLEVFSKYFQWYFNLLVEAPATTTSTTTTTEFYRETFKQLLACAARIPQLTETCTPATTALVNSPALSQSSVGSSAELPNYHPDYAPLFALESLRRIIADKVIEVHTSPLRYISAFLDGLYYVCLWKLAPWTDNTTESHVEQDKMDIFELNTWPVEITALQSLYTVWSTNYFQLRTLYQTTVDRVTQLESDKQKLEQRYRDLTKKYDEEKAQGQTSERRNKHREDKLTHTIQALSKEIEAKSQEMAGLKSEKARQRDEIKDLRLSFELHFDQFEQERKTLSESQEVLRKELEMKRKQCEALEMSTQDRINQAVASQQRQHMAKQEELEQQNLHERENLMQMITELTQQVATLHETAASNTTATPATTNKSVHHQATDTIGLWVDGRSATDSGSPQHTVHTSDTTDNLEEHTSPPSADGNSHGPTGDSDTLTSPSLVTSPRSLSDSSEQGKTEPQVSPQDPTGTGDSPTEESNQEPQQPVDENVSQNNIETPELKLLSPKMGPTNGHAEPEAQGLSDSELAQEFLKREKAIVAYYQEIIAKLQVTLEITDSKAVQCHQAWQLTSQQLEERIKQHTNLEQQTGKLHDRIAQLEDELSTTHQGYTQQLQILTESLANRS</sequence>
<dbReference type="OrthoDB" id="5566667at2759"/>
<evidence type="ECO:0000256" key="2">
    <source>
        <dbReference type="SAM" id="MobiDB-lite"/>
    </source>
</evidence>
<dbReference type="AlphaFoldDB" id="A0A9W8B1X7"/>
<proteinExistence type="predicted"/>
<feature type="coiled-coil region" evidence="1">
    <location>
        <begin position="37"/>
        <end position="85"/>
    </location>
</feature>
<feature type="compositionally biased region" description="Polar residues" evidence="2">
    <location>
        <begin position="136"/>
        <end position="161"/>
    </location>
</feature>